<dbReference type="Proteomes" id="UP000177925">
    <property type="component" value="Unassembled WGS sequence"/>
</dbReference>
<comment type="caution">
    <text evidence="2">The sequence shown here is derived from an EMBL/GenBank/DDBJ whole genome shotgun (WGS) entry which is preliminary data.</text>
</comment>
<dbReference type="SMART" id="SM00450">
    <property type="entry name" value="RHOD"/>
    <property type="match status" value="1"/>
</dbReference>
<protein>
    <recommendedName>
        <fullName evidence="1">Rhodanese domain-containing protein</fullName>
    </recommendedName>
</protein>
<dbReference type="Gene3D" id="3.40.250.10">
    <property type="entry name" value="Rhodanese-like domain"/>
    <property type="match status" value="1"/>
</dbReference>
<reference evidence="2 3" key="1">
    <citation type="journal article" date="2016" name="Nat. Commun.">
        <title>Thousands of microbial genomes shed light on interconnected biogeochemical processes in an aquifer system.</title>
        <authorList>
            <person name="Anantharaman K."/>
            <person name="Brown C.T."/>
            <person name="Hug L.A."/>
            <person name="Sharon I."/>
            <person name="Castelle C.J."/>
            <person name="Probst A.J."/>
            <person name="Thomas B.C."/>
            <person name="Singh A."/>
            <person name="Wilkins M.J."/>
            <person name="Karaoz U."/>
            <person name="Brodie E.L."/>
            <person name="Williams K.H."/>
            <person name="Hubbard S.S."/>
            <person name="Banfield J.F."/>
        </authorList>
    </citation>
    <scope>NUCLEOTIDE SEQUENCE [LARGE SCALE GENOMIC DNA]</scope>
</reference>
<dbReference type="CDD" id="cd00158">
    <property type="entry name" value="RHOD"/>
    <property type="match status" value="1"/>
</dbReference>
<evidence type="ECO:0000313" key="2">
    <source>
        <dbReference type="EMBL" id="OGI44514.1"/>
    </source>
</evidence>
<dbReference type="InterPro" id="IPR001763">
    <property type="entry name" value="Rhodanese-like_dom"/>
</dbReference>
<evidence type="ECO:0000313" key="3">
    <source>
        <dbReference type="Proteomes" id="UP000177925"/>
    </source>
</evidence>
<accession>A0A1F6THD1</accession>
<evidence type="ECO:0000259" key="1">
    <source>
        <dbReference type="PROSITE" id="PS50206"/>
    </source>
</evidence>
<sequence>MHSIKEIDVTELHARLKAESGRDLILVDVRTPAETARGATQGACHIPLHMLPLSEHELPDEHDTAVVFYCQSGARSAQACAFMGLRGRANVYNLRGGFLAWQQAGRLAG</sequence>
<dbReference type="SUPFAM" id="SSF52821">
    <property type="entry name" value="Rhodanese/Cell cycle control phosphatase"/>
    <property type="match status" value="1"/>
</dbReference>
<dbReference type="STRING" id="1817758.A2150_06915"/>
<dbReference type="InterPro" id="IPR050229">
    <property type="entry name" value="GlpE_sulfurtransferase"/>
</dbReference>
<organism evidence="2 3">
    <name type="scientific">Candidatus Muproteobacteria bacterium RBG_16_64_11</name>
    <dbReference type="NCBI Taxonomy" id="1817758"/>
    <lineage>
        <taxon>Bacteria</taxon>
        <taxon>Pseudomonadati</taxon>
        <taxon>Pseudomonadota</taxon>
        <taxon>Candidatus Muproteobacteria</taxon>
    </lineage>
</organism>
<dbReference type="EMBL" id="MFSS01000022">
    <property type="protein sequence ID" value="OGI44514.1"/>
    <property type="molecule type" value="Genomic_DNA"/>
</dbReference>
<gene>
    <name evidence="2" type="ORF">A2150_06915</name>
</gene>
<dbReference type="PANTHER" id="PTHR43031">
    <property type="entry name" value="FAD-DEPENDENT OXIDOREDUCTASE"/>
    <property type="match status" value="1"/>
</dbReference>
<dbReference type="Pfam" id="PF00581">
    <property type="entry name" value="Rhodanese"/>
    <property type="match status" value="1"/>
</dbReference>
<name>A0A1F6THD1_9PROT</name>
<dbReference type="InterPro" id="IPR036873">
    <property type="entry name" value="Rhodanese-like_dom_sf"/>
</dbReference>
<feature type="domain" description="Rhodanese" evidence="1">
    <location>
        <begin position="20"/>
        <end position="106"/>
    </location>
</feature>
<dbReference type="AlphaFoldDB" id="A0A1F6THD1"/>
<dbReference type="PANTHER" id="PTHR43031:SF1">
    <property type="entry name" value="PYRIDINE NUCLEOTIDE-DISULPHIDE OXIDOREDUCTASE"/>
    <property type="match status" value="1"/>
</dbReference>
<dbReference type="PROSITE" id="PS50206">
    <property type="entry name" value="RHODANESE_3"/>
    <property type="match status" value="1"/>
</dbReference>
<proteinExistence type="predicted"/>